<keyword evidence="1" id="KW-0732">Signal</keyword>
<dbReference type="InterPro" id="IPR010412">
    <property type="entry name" value="DUF1007"/>
</dbReference>
<dbReference type="Proteomes" id="UP001055102">
    <property type="component" value="Unassembled WGS sequence"/>
</dbReference>
<feature type="signal peptide" evidence="1">
    <location>
        <begin position="1"/>
        <end position="25"/>
    </location>
</feature>
<name>A0ABQ4SUG2_9HYPH</name>
<dbReference type="InterPro" id="IPR018247">
    <property type="entry name" value="EF_Hand_1_Ca_BS"/>
</dbReference>
<proteinExistence type="predicted"/>
<dbReference type="Pfam" id="PF06226">
    <property type="entry name" value="DUF1007"/>
    <property type="match status" value="1"/>
</dbReference>
<dbReference type="PROSITE" id="PS00018">
    <property type="entry name" value="EF_HAND_1"/>
    <property type="match status" value="1"/>
</dbReference>
<dbReference type="RefSeq" id="WP_238274196.1">
    <property type="nucleotide sequence ID" value="NZ_BPQR01000012.1"/>
</dbReference>
<accession>A0ABQ4SUG2</accession>
<evidence type="ECO:0000313" key="2">
    <source>
        <dbReference type="EMBL" id="GJE05508.1"/>
    </source>
</evidence>
<reference evidence="2" key="1">
    <citation type="journal article" date="2021" name="Front. Microbiol.">
        <title>Comprehensive Comparative Genomics and Phenotyping of Methylobacterium Species.</title>
        <authorList>
            <person name="Alessa O."/>
            <person name="Ogura Y."/>
            <person name="Fujitani Y."/>
            <person name="Takami H."/>
            <person name="Hayashi T."/>
            <person name="Sahin N."/>
            <person name="Tani A."/>
        </authorList>
    </citation>
    <scope>NUCLEOTIDE SEQUENCE</scope>
    <source>
        <strain evidence="2">LMG 23639</strain>
    </source>
</reference>
<evidence type="ECO:0008006" key="4">
    <source>
        <dbReference type="Google" id="ProtNLM"/>
    </source>
</evidence>
<reference evidence="2" key="2">
    <citation type="submission" date="2021-08" db="EMBL/GenBank/DDBJ databases">
        <authorList>
            <person name="Tani A."/>
            <person name="Ola A."/>
            <person name="Ogura Y."/>
            <person name="Katsura K."/>
            <person name="Hayashi T."/>
        </authorList>
    </citation>
    <scope>NUCLEOTIDE SEQUENCE</scope>
    <source>
        <strain evidence="2">LMG 23639</strain>
    </source>
</reference>
<sequence length="221" mass="23474">MPTLPRHLRLLPTLLAALCAGPALAHPHVWVTAKAEVDYVDGKVVGLRHAWSFDKSYSAFITQGLDRNGDGVLSPEELAGLAAENTTGLAEFGYFTKLKIAGRDQAFAEPVEPRMEMKDGALTLAFRLPLKTAAAPGRGVVALEVYDPTYFVSFALAEGTDAARLEGAPPGCTTTVTRPKTIEPQTAEAGKPGLSEAFFEALTAASNYGVQFANRIIVACP</sequence>
<protein>
    <recommendedName>
        <fullName evidence="4">ABC transporter substrate-binding protein</fullName>
    </recommendedName>
</protein>
<feature type="chain" id="PRO_5045512832" description="ABC transporter substrate-binding protein" evidence="1">
    <location>
        <begin position="26"/>
        <end position="221"/>
    </location>
</feature>
<comment type="caution">
    <text evidence="2">The sequence shown here is derived from an EMBL/GenBank/DDBJ whole genome shotgun (WGS) entry which is preliminary data.</text>
</comment>
<dbReference type="EMBL" id="BPQR01000012">
    <property type="protein sequence ID" value="GJE05508.1"/>
    <property type="molecule type" value="Genomic_DNA"/>
</dbReference>
<organism evidence="2 3">
    <name type="scientific">Methylobacterium jeotgali</name>
    <dbReference type="NCBI Taxonomy" id="381630"/>
    <lineage>
        <taxon>Bacteria</taxon>
        <taxon>Pseudomonadati</taxon>
        <taxon>Pseudomonadota</taxon>
        <taxon>Alphaproteobacteria</taxon>
        <taxon>Hyphomicrobiales</taxon>
        <taxon>Methylobacteriaceae</taxon>
        <taxon>Methylobacterium</taxon>
    </lineage>
</organism>
<evidence type="ECO:0000256" key="1">
    <source>
        <dbReference type="SAM" id="SignalP"/>
    </source>
</evidence>
<keyword evidence="3" id="KW-1185">Reference proteome</keyword>
<gene>
    <name evidence="2" type="ORF">AOPFMNJM_0808</name>
</gene>
<evidence type="ECO:0000313" key="3">
    <source>
        <dbReference type="Proteomes" id="UP001055102"/>
    </source>
</evidence>